<dbReference type="Proteomes" id="UP001190700">
    <property type="component" value="Unassembled WGS sequence"/>
</dbReference>
<name>A0AAE0F286_9CHLO</name>
<evidence type="ECO:0000313" key="7">
    <source>
        <dbReference type="Proteomes" id="UP001190700"/>
    </source>
</evidence>
<evidence type="ECO:0000256" key="2">
    <source>
        <dbReference type="ARBA" id="ARBA00022771"/>
    </source>
</evidence>
<dbReference type="InterPro" id="IPR003656">
    <property type="entry name" value="Znf_BED"/>
</dbReference>
<keyword evidence="1" id="KW-0479">Metal-binding</keyword>
<proteinExistence type="predicted"/>
<comment type="caution">
    <text evidence="6">The sequence shown here is derived from an EMBL/GenBank/DDBJ whole genome shotgun (WGS) entry which is preliminary data.</text>
</comment>
<evidence type="ECO:0000256" key="3">
    <source>
        <dbReference type="ARBA" id="ARBA00022833"/>
    </source>
</evidence>
<keyword evidence="7" id="KW-1185">Reference proteome</keyword>
<reference evidence="6 7" key="1">
    <citation type="journal article" date="2015" name="Genome Biol. Evol.">
        <title>Comparative Genomics of a Bacterivorous Green Alga Reveals Evolutionary Causalities and Consequences of Phago-Mixotrophic Mode of Nutrition.</title>
        <authorList>
            <person name="Burns J.A."/>
            <person name="Paasch A."/>
            <person name="Narechania A."/>
            <person name="Kim E."/>
        </authorList>
    </citation>
    <scope>NUCLEOTIDE SEQUENCE [LARGE SCALE GENOMIC DNA]</scope>
    <source>
        <strain evidence="6 7">PLY_AMNH</strain>
    </source>
</reference>
<dbReference type="PROSITE" id="PS50808">
    <property type="entry name" value="ZF_BED"/>
    <property type="match status" value="1"/>
</dbReference>
<dbReference type="GO" id="GO:0008270">
    <property type="term" value="F:zinc ion binding"/>
    <property type="evidence" value="ECO:0007669"/>
    <property type="project" value="UniProtKB-KW"/>
</dbReference>
<organism evidence="6 7">
    <name type="scientific">Cymbomonas tetramitiformis</name>
    <dbReference type="NCBI Taxonomy" id="36881"/>
    <lineage>
        <taxon>Eukaryota</taxon>
        <taxon>Viridiplantae</taxon>
        <taxon>Chlorophyta</taxon>
        <taxon>Pyramimonadophyceae</taxon>
        <taxon>Pyramimonadales</taxon>
        <taxon>Pyramimonadaceae</taxon>
        <taxon>Cymbomonas</taxon>
    </lineage>
</organism>
<keyword evidence="2 4" id="KW-0863">Zinc-finger</keyword>
<evidence type="ECO:0000256" key="1">
    <source>
        <dbReference type="ARBA" id="ARBA00022723"/>
    </source>
</evidence>
<feature type="domain" description="BED-type" evidence="5">
    <location>
        <begin position="1"/>
        <end position="45"/>
    </location>
</feature>
<keyword evidence="3" id="KW-0862">Zinc</keyword>
<protein>
    <recommendedName>
        <fullName evidence="5">BED-type domain-containing protein</fullName>
    </recommendedName>
</protein>
<dbReference type="AlphaFoldDB" id="A0AAE0F286"/>
<accession>A0AAE0F286</accession>
<evidence type="ECO:0000256" key="4">
    <source>
        <dbReference type="PROSITE-ProRule" id="PRU00027"/>
    </source>
</evidence>
<gene>
    <name evidence="6" type="ORF">CYMTET_41835</name>
</gene>
<evidence type="ECO:0000259" key="5">
    <source>
        <dbReference type="PROSITE" id="PS50808"/>
    </source>
</evidence>
<sequence>MEGKKIVEYRCNLCGPDSTPKEYCGNTSNLRTHLAHCHKGSLVDIKTENCETEIDLQTGGESSNTKKGSIEALLPQPSAEQRGRLHRSIVLWLVRRGRALTLPQKDMEFRAIFDDIFKGGDTPPSYQTVVDLVLTLSAEGEAKVSSALAALYAEGISPSIKGDYVYLILSLCIFRWTRKAWEADWRPKKEMYL</sequence>
<evidence type="ECO:0000313" key="6">
    <source>
        <dbReference type="EMBL" id="KAK3248707.1"/>
    </source>
</evidence>
<dbReference type="EMBL" id="LGRX02027854">
    <property type="protein sequence ID" value="KAK3248707.1"/>
    <property type="molecule type" value="Genomic_DNA"/>
</dbReference>
<dbReference type="GO" id="GO:0003677">
    <property type="term" value="F:DNA binding"/>
    <property type="evidence" value="ECO:0007669"/>
    <property type="project" value="InterPro"/>
</dbReference>